<feature type="non-terminal residue" evidence="1">
    <location>
        <position position="173"/>
    </location>
</feature>
<evidence type="ECO:0000313" key="1">
    <source>
        <dbReference type="EMBL" id="CAG8626997.1"/>
    </source>
</evidence>
<organism evidence="1 2">
    <name type="scientific">Dentiscutata heterogama</name>
    <dbReference type="NCBI Taxonomy" id="1316150"/>
    <lineage>
        <taxon>Eukaryota</taxon>
        <taxon>Fungi</taxon>
        <taxon>Fungi incertae sedis</taxon>
        <taxon>Mucoromycota</taxon>
        <taxon>Glomeromycotina</taxon>
        <taxon>Glomeromycetes</taxon>
        <taxon>Diversisporales</taxon>
        <taxon>Gigasporaceae</taxon>
        <taxon>Dentiscutata</taxon>
    </lineage>
</organism>
<gene>
    <name evidence="1" type="ORF">DHETER_LOCUS8248</name>
</gene>
<protein>
    <submittedName>
        <fullName evidence="1">6360_t:CDS:1</fullName>
    </submittedName>
</protein>
<accession>A0ACA9N6D4</accession>
<dbReference type="Proteomes" id="UP000789702">
    <property type="component" value="Unassembled WGS sequence"/>
</dbReference>
<comment type="caution">
    <text evidence="1">The sequence shown here is derived from an EMBL/GenBank/DDBJ whole genome shotgun (WGS) entry which is preliminary data.</text>
</comment>
<keyword evidence="2" id="KW-1185">Reference proteome</keyword>
<sequence>MPPRRAYTAPIPNRFAHTAYDRGSITSSEEAFSSSNTISNNMRLEITKHKISMRYQAEKEDKDRDYMKEKDDKDREYWREKDDKFQEFLKEDRDLWKEKENKDREFWKEKEININNRWNTFLAWLKEIIIIISPTINLFFYRALLFVYACCLMICFFTHKNVDMTKFNEVLPY</sequence>
<dbReference type="EMBL" id="CAJVPU010012827">
    <property type="protein sequence ID" value="CAG8626997.1"/>
    <property type="molecule type" value="Genomic_DNA"/>
</dbReference>
<evidence type="ECO:0000313" key="2">
    <source>
        <dbReference type="Proteomes" id="UP000789702"/>
    </source>
</evidence>
<name>A0ACA9N6D4_9GLOM</name>
<reference evidence="1" key="1">
    <citation type="submission" date="2021-06" db="EMBL/GenBank/DDBJ databases">
        <authorList>
            <person name="Kallberg Y."/>
            <person name="Tangrot J."/>
            <person name="Rosling A."/>
        </authorList>
    </citation>
    <scope>NUCLEOTIDE SEQUENCE</scope>
    <source>
        <strain evidence="1">IL203A</strain>
    </source>
</reference>
<proteinExistence type="predicted"/>